<evidence type="ECO:0000256" key="1">
    <source>
        <dbReference type="SAM" id="MobiDB-lite"/>
    </source>
</evidence>
<evidence type="ECO:0000313" key="2">
    <source>
        <dbReference type="WBParaSite" id="SSTP_0001039600.1"/>
    </source>
</evidence>
<sequence>MQGPTQRVLGRRRRGPPQRFPQNGANTGVRNGRVHWGPNRVKTFDARDPPSRVNSRKKRHHMPFFNGRPNLFGRNKSGSQGSSPKPIVKYSG</sequence>
<reference evidence="2" key="1">
    <citation type="submission" date="2015-08" db="UniProtKB">
        <authorList>
            <consortium name="WormBaseParasite"/>
        </authorList>
    </citation>
    <scope>IDENTIFICATION</scope>
</reference>
<name>A0A0K0ELQ4_STRER</name>
<proteinExistence type="predicted"/>
<protein>
    <submittedName>
        <fullName evidence="2">UAP56-interacting factor</fullName>
    </submittedName>
</protein>
<feature type="region of interest" description="Disordered" evidence="1">
    <location>
        <begin position="1"/>
        <end position="92"/>
    </location>
</feature>
<organism evidence="2">
    <name type="scientific">Strongyloides stercoralis</name>
    <name type="common">Threadworm</name>
    <dbReference type="NCBI Taxonomy" id="6248"/>
    <lineage>
        <taxon>Eukaryota</taxon>
        <taxon>Metazoa</taxon>
        <taxon>Ecdysozoa</taxon>
        <taxon>Nematoda</taxon>
        <taxon>Chromadorea</taxon>
        <taxon>Rhabditida</taxon>
        <taxon>Tylenchina</taxon>
        <taxon>Panagrolaimomorpha</taxon>
        <taxon>Strongyloidoidea</taxon>
        <taxon>Strongyloididae</taxon>
        <taxon>Strongyloides</taxon>
    </lineage>
</organism>
<accession>A0A0K0ELQ4</accession>
<dbReference type="WBParaSite" id="SSTP_0001039600.1">
    <property type="protein sequence ID" value="SSTP_0001039600.1"/>
    <property type="gene ID" value="SSTP_0001039600"/>
</dbReference>
<dbReference type="AlphaFoldDB" id="A0A0K0ELQ4"/>